<feature type="domain" description="AB hydrolase-1" evidence="3">
    <location>
        <begin position="38"/>
        <end position="158"/>
    </location>
</feature>
<dbReference type="GO" id="GO:0016787">
    <property type="term" value="F:hydrolase activity"/>
    <property type="evidence" value="ECO:0007669"/>
    <property type="project" value="UniProtKB-KW"/>
</dbReference>
<dbReference type="PANTHER" id="PTHR32268">
    <property type="entry name" value="HOMOSERINE O-ACETYLTRANSFERASE"/>
    <property type="match status" value="1"/>
</dbReference>
<evidence type="ECO:0000256" key="2">
    <source>
        <dbReference type="PIRSR" id="PIRSR000443-1"/>
    </source>
</evidence>
<evidence type="ECO:0000259" key="3">
    <source>
        <dbReference type="Pfam" id="PF00561"/>
    </source>
</evidence>
<dbReference type="OrthoDB" id="9800754at2"/>
<evidence type="ECO:0000256" key="1">
    <source>
        <dbReference type="ARBA" id="ARBA00022679"/>
    </source>
</evidence>
<dbReference type="PANTHER" id="PTHR32268:SF11">
    <property type="entry name" value="HOMOSERINE O-ACETYLTRANSFERASE"/>
    <property type="match status" value="1"/>
</dbReference>
<reference evidence="4 5" key="1">
    <citation type="submission" date="2019-04" db="EMBL/GenBank/DDBJ databases">
        <title>Flavobacterium sp. nov. isolated from construction timber.</title>
        <authorList>
            <person name="Lin S.-Y."/>
            <person name="Chang C.-T."/>
            <person name="Young C.-C."/>
        </authorList>
    </citation>
    <scope>NUCLEOTIDE SEQUENCE [LARGE SCALE GENOMIC DNA]</scope>
    <source>
        <strain evidence="4 5">CC-CTC003</strain>
    </source>
</reference>
<protein>
    <submittedName>
        <fullName evidence="4">Alpha/beta fold hydrolase</fullName>
    </submittedName>
</protein>
<accession>A0A4S3ZTR6</accession>
<keyword evidence="1" id="KW-0808">Transferase</keyword>
<dbReference type="RefSeq" id="WP_136403630.1">
    <property type="nucleotide sequence ID" value="NZ_SSNZ01000006.1"/>
</dbReference>
<proteinExistence type="predicted"/>
<keyword evidence="5" id="KW-1185">Reference proteome</keyword>
<dbReference type="SUPFAM" id="SSF53474">
    <property type="entry name" value="alpha/beta-Hydrolases"/>
    <property type="match status" value="1"/>
</dbReference>
<evidence type="ECO:0000313" key="5">
    <source>
        <dbReference type="Proteomes" id="UP000307507"/>
    </source>
</evidence>
<dbReference type="InterPro" id="IPR029058">
    <property type="entry name" value="AB_hydrolase_fold"/>
</dbReference>
<dbReference type="GO" id="GO:0009086">
    <property type="term" value="P:methionine biosynthetic process"/>
    <property type="evidence" value="ECO:0007669"/>
    <property type="project" value="TreeGrafter"/>
</dbReference>
<comment type="caution">
    <text evidence="4">The sequence shown here is derived from an EMBL/GenBank/DDBJ whole genome shotgun (WGS) entry which is preliminary data.</text>
</comment>
<feature type="active site" description="Nucleophile" evidence="2">
    <location>
        <position position="128"/>
    </location>
</feature>
<dbReference type="PIRSF" id="PIRSF000443">
    <property type="entry name" value="Homoser_Ac_trans"/>
    <property type="match status" value="1"/>
</dbReference>
<sequence>MSSIHKIDLFDFRLENAAVKRWIPLYYQYFGQPVGTAPVVLVNHALTGNSQVTGENGWWKSLIGSGAVIDTDYYTVIAFNIPGNGYDGNPDNLILNYTDFTTKDIAAIFWEGLESLGIQKLFAVIGGSLGGGIAWEMAFLKPLQIENLIPIATDWKATDWLIANVLVQDKILNNSENPIHDARLHAMLLYRTPLSLNKKFNREQNDPNKEYKVEGWLLHHGEKLKNRFQLASYKLMNHLLKTIGEASHCGSFLQFGKETTAHIHLVAVDSDYFFTVDQNRETYEILKRVHTNVYYHEIQSIHGHDAFLIEFEQLNTLLQKIFITAKQKIQ</sequence>
<dbReference type="InterPro" id="IPR000073">
    <property type="entry name" value="AB_hydrolase_1"/>
</dbReference>
<gene>
    <name evidence="4" type="ORF">E6C50_12825</name>
</gene>
<dbReference type="EMBL" id="SSNZ01000006">
    <property type="protein sequence ID" value="THF49122.1"/>
    <property type="molecule type" value="Genomic_DNA"/>
</dbReference>
<dbReference type="Gene3D" id="3.40.50.1820">
    <property type="entry name" value="alpha/beta hydrolase"/>
    <property type="match status" value="1"/>
</dbReference>
<feature type="active site" evidence="2">
    <location>
        <position position="271"/>
    </location>
</feature>
<dbReference type="Pfam" id="PF00561">
    <property type="entry name" value="Abhydrolase_1"/>
    <property type="match status" value="1"/>
</dbReference>
<dbReference type="AlphaFoldDB" id="A0A4S3ZTR6"/>
<keyword evidence="4" id="KW-0378">Hydrolase</keyword>
<dbReference type="InterPro" id="IPR008220">
    <property type="entry name" value="HAT_MetX-like"/>
</dbReference>
<evidence type="ECO:0000313" key="4">
    <source>
        <dbReference type="EMBL" id="THF49122.1"/>
    </source>
</evidence>
<organism evidence="4 5">
    <name type="scientific">Flavobacterium supellecticarium</name>
    <dbReference type="NCBI Taxonomy" id="2565924"/>
    <lineage>
        <taxon>Bacteria</taxon>
        <taxon>Pseudomonadati</taxon>
        <taxon>Bacteroidota</taxon>
        <taxon>Flavobacteriia</taxon>
        <taxon>Flavobacteriales</taxon>
        <taxon>Flavobacteriaceae</taxon>
        <taxon>Flavobacterium</taxon>
    </lineage>
</organism>
<feature type="active site" evidence="2">
    <location>
        <position position="304"/>
    </location>
</feature>
<name>A0A4S3ZTR6_9FLAO</name>
<dbReference type="Proteomes" id="UP000307507">
    <property type="component" value="Unassembled WGS sequence"/>
</dbReference>
<dbReference type="GO" id="GO:0009092">
    <property type="term" value="P:homoserine metabolic process"/>
    <property type="evidence" value="ECO:0007669"/>
    <property type="project" value="TreeGrafter"/>
</dbReference>
<dbReference type="GO" id="GO:0004414">
    <property type="term" value="F:homoserine O-acetyltransferase activity"/>
    <property type="evidence" value="ECO:0007669"/>
    <property type="project" value="TreeGrafter"/>
</dbReference>